<dbReference type="InterPro" id="IPR011009">
    <property type="entry name" value="Kinase-like_dom_sf"/>
</dbReference>
<dbReference type="GO" id="GO:0005524">
    <property type="term" value="F:ATP binding"/>
    <property type="evidence" value="ECO:0007669"/>
    <property type="project" value="UniProtKB-KW"/>
</dbReference>
<proteinExistence type="predicted"/>
<keyword evidence="6" id="KW-0067">ATP-binding</keyword>
<dbReference type="PROSITE" id="PS50011">
    <property type="entry name" value="PROTEIN_KINASE_DOM"/>
    <property type="match status" value="1"/>
</dbReference>
<keyword evidence="8 9" id="KW-0472">Membrane</keyword>
<keyword evidence="2" id="KW-0433">Leucine-rich repeat</keyword>
<comment type="subcellular location">
    <subcellularLocation>
        <location evidence="1">Membrane</location>
    </subcellularLocation>
</comment>
<dbReference type="GO" id="GO:0016020">
    <property type="term" value="C:membrane"/>
    <property type="evidence" value="ECO:0007669"/>
    <property type="project" value="UniProtKB-SubCell"/>
</dbReference>
<evidence type="ECO:0000256" key="4">
    <source>
        <dbReference type="ARBA" id="ARBA00022737"/>
    </source>
</evidence>
<dbReference type="Gene3D" id="1.10.510.10">
    <property type="entry name" value="Transferase(Phosphotransferase) domain 1"/>
    <property type="match status" value="1"/>
</dbReference>
<dbReference type="InterPro" id="IPR013210">
    <property type="entry name" value="LRR_N_plant-typ"/>
</dbReference>
<evidence type="ECO:0000256" key="6">
    <source>
        <dbReference type="ARBA" id="ARBA00022840"/>
    </source>
</evidence>
<feature type="transmembrane region" description="Helical" evidence="9">
    <location>
        <begin position="252"/>
        <end position="277"/>
    </location>
</feature>
<dbReference type="Gene3D" id="3.80.10.10">
    <property type="entry name" value="Ribonuclease Inhibitor"/>
    <property type="match status" value="1"/>
</dbReference>
<dbReference type="InterPro" id="IPR000719">
    <property type="entry name" value="Prot_kinase_dom"/>
</dbReference>
<evidence type="ECO:0000256" key="8">
    <source>
        <dbReference type="ARBA" id="ARBA00023136"/>
    </source>
</evidence>
<dbReference type="Gene3D" id="3.30.200.20">
    <property type="entry name" value="Phosphorylase Kinase, domain 1"/>
    <property type="match status" value="1"/>
</dbReference>
<evidence type="ECO:0000256" key="9">
    <source>
        <dbReference type="SAM" id="Phobius"/>
    </source>
</evidence>
<keyword evidence="12" id="KW-1185">Reference proteome</keyword>
<evidence type="ECO:0000256" key="1">
    <source>
        <dbReference type="ARBA" id="ARBA00004370"/>
    </source>
</evidence>
<evidence type="ECO:0000256" key="3">
    <source>
        <dbReference type="ARBA" id="ARBA00022692"/>
    </source>
</evidence>
<evidence type="ECO:0000256" key="5">
    <source>
        <dbReference type="ARBA" id="ARBA00022741"/>
    </source>
</evidence>
<evidence type="ECO:0000313" key="11">
    <source>
        <dbReference type="EMBL" id="KAK4742599.1"/>
    </source>
</evidence>
<dbReference type="InterPro" id="IPR001611">
    <property type="entry name" value="Leu-rich_rpt"/>
</dbReference>
<dbReference type="FunFam" id="3.30.200.20:FF:000307">
    <property type="entry name" value="pollen receptor-like kinase 1"/>
    <property type="match status" value="1"/>
</dbReference>
<dbReference type="PROSITE" id="PS51257">
    <property type="entry name" value="PROKAR_LIPOPROTEIN"/>
    <property type="match status" value="1"/>
</dbReference>
<reference evidence="11 12" key="1">
    <citation type="journal article" date="2023" name="Hortic Res">
        <title>Pangenome of water caltrop reveals structural variations and asymmetric subgenome divergence after allopolyploidization.</title>
        <authorList>
            <person name="Zhang X."/>
            <person name="Chen Y."/>
            <person name="Wang L."/>
            <person name="Yuan Y."/>
            <person name="Fang M."/>
            <person name="Shi L."/>
            <person name="Lu R."/>
            <person name="Comes H.P."/>
            <person name="Ma Y."/>
            <person name="Chen Y."/>
            <person name="Huang G."/>
            <person name="Zhou Y."/>
            <person name="Zheng Z."/>
            <person name="Qiu Y."/>
        </authorList>
    </citation>
    <scope>NUCLEOTIDE SEQUENCE [LARGE SCALE GENOMIC DNA]</scope>
    <source>
        <tissue evidence="11">Roots</tissue>
    </source>
</reference>
<comment type="caution">
    <text evidence="11">The sequence shown here is derived from an EMBL/GenBank/DDBJ whole genome shotgun (WGS) entry which is preliminary data.</text>
</comment>
<dbReference type="SUPFAM" id="SSF52058">
    <property type="entry name" value="L domain-like"/>
    <property type="match status" value="1"/>
</dbReference>
<sequence length="667" mass="73216">MGAQVARLVRTPATTALASSSFHLLLIIFSCLIVQSIGLTDSEILLKFRDNLANTTSLSSWNTSSKPCSGNQGNWVGVRCSEGTILALKLENLGLMGYIDVETLRLLPRLRSISFMRNAFHGPLPRLQVLGSMKSVFLSNNRFSGDIPNDAFAGMASLKKVHLAHNGFTGSIPSSLTTLPRLLELRIDDNQFQGPIPDFLQRDLKMVNLSNNGLRGSIPPRLSKMDPNLFSGNVGLCGQPLESCESRDRKIYVWKVAVCVFTAGLLLGFIIGALIIYQRRNRSSLGLEDLSVSSFSDDYQQQSKLSSGAATYGSLDQPPPAAAAGFRSTKKADHKFQLTFVSDDSERFNLQDLLRASAEVLGSGNFGSSYKAIIANGQAVVVKRYKQMNGIGRQDFNEHMKRLGSLKHPNILPLVAYYYRKEEKLLVYDFVHNGSLANHLHGNNSRLDWRTRLSIIKGIARGLEHLYTEFSDMIISHGHLKSSNVLLNENFEPLLNDYALSAVTNPELSQQLMVAFRSPECLGGSGGVGGRVGKKSDVWCLGVLILETLTGRYPVSYIAAAAVRADAEVEDANMAAWVAAMIDEESTSEVLDREIVGTKGCKGEMIKLLKIGLSCCERDVDRRPSISEAARKIDELRNSDEAADSGGSSYVGEVYRWRSSTRDDLNC</sequence>
<feature type="domain" description="Protein kinase" evidence="10">
    <location>
        <begin position="355"/>
        <end position="637"/>
    </location>
</feature>
<evidence type="ECO:0000256" key="2">
    <source>
        <dbReference type="ARBA" id="ARBA00022614"/>
    </source>
</evidence>
<dbReference type="Pfam" id="PF08263">
    <property type="entry name" value="LRRNT_2"/>
    <property type="match status" value="1"/>
</dbReference>
<dbReference type="AlphaFoldDB" id="A0AAN7JGB5"/>
<name>A0AAN7JGB5_9MYRT</name>
<dbReference type="Pfam" id="PF13855">
    <property type="entry name" value="LRR_8"/>
    <property type="match status" value="1"/>
</dbReference>
<dbReference type="SMART" id="SM00220">
    <property type="entry name" value="S_TKc"/>
    <property type="match status" value="1"/>
</dbReference>
<dbReference type="PANTHER" id="PTHR48007">
    <property type="entry name" value="LEUCINE-RICH REPEAT RECEPTOR-LIKE PROTEIN KINASE PXC1"/>
    <property type="match status" value="1"/>
</dbReference>
<organism evidence="11 12">
    <name type="scientific">Trapa incisa</name>
    <dbReference type="NCBI Taxonomy" id="236973"/>
    <lineage>
        <taxon>Eukaryota</taxon>
        <taxon>Viridiplantae</taxon>
        <taxon>Streptophyta</taxon>
        <taxon>Embryophyta</taxon>
        <taxon>Tracheophyta</taxon>
        <taxon>Spermatophyta</taxon>
        <taxon>Magnoliopsida</taxon>
        <taxon>eudicotyledons</taxon>
        <taxon>Gunneridae</taxon>
        <taxon>Pentapetalae</taxon>
        <taxon>rosids</taxon>
        <taxon>malvids</taxon>
        <taxon>Myrtales</taxon>
        <taxon>Lythraceae</taxon>
        <taxon>Trapa</taxon>
    </lineage>
</organism>
<keyword evidence="3 9" id="KW-0812">Transmembrane</keyword>
<gene>
    <name evidence="11" type="ORF">SAY87_000600</name>
</gene>
<dbReference type="SUPFAM" id="SSF56112">
    <property type="entry name" value="Protein kinase-like (PK-like)"/>
    <property type="match status" value="1"/>
</dbReference>
<dbReference type="InterPro" id="IPR046959">
    <property type="entry name" value="PRK1-6/SRF4-like"/>
</dbReference>
<dbReference type="GO" id="GO:0004672">
    <property type="term" value="F:protein kinase activity"/>
    <property type="evidence" value="ECO:0007669"/>
    <property type="project" value="InterPro"/>
</dbReference>
<keyword evidence="4" id="KW-0677">Repeat</keyword>
<keyword evidence="5" id="KW-0547">Nucleotide-binding</keyword>
<dbReference type="Proteomes" id="UP001345219">
    <property type="component" value="Chromosome 1"/>
</dbReference>
<protein>
    <recommendedName>
        <fullName evidence="10">Protein kinase domain-containing protein</fullName>
    </recommendedName>
</protein>
<evidence type="ECO:0000256" key="7">
    <source>
        <dbReference type="ARBA" id="ARBA00022989"/>
    </source>
</evidence>
<dbReference type="InterPro" id="IPR032675">
    <property type="entry name" value="LRR_dom_sf"/>
</dbReference>
<feature type="transmembrane region" description="Helical" evidence="9">
    <location>
        <begin position="20"/>
        <end position="39"/>
    </location>
</feature>
<dbReference type="Pfam" id="PF00069">
    <property type="entry name" value="Pkinase"/>
    <property type="match status" value="1"/>
</dbReference>
<dbReference type="PANTHER" id="PTHR48007:SF64">
    <property type="entry name" value="POLLEN RECEPTOR-LIKE KINASE 1"/>
    <property type="match status" value="1"/>
</dbReference>
<dbReference type="Pfam" id="PF00560">
    <property type="entry name" value="LRR_1"/>
    <property type="match status" value="1"/>
</dbReference>
<keyword evidence="7 9" id="KW-1133">Transmembrane helix</keyword>
<accession>A0AAN7JGB5</accession>
<evidence type="ECO:0000259" key="10">
    <source>
        <dbReference type="PROSITE" id="PS50011"/>
    </source>
</evidence>
<dbReference type="EMBL" id="JAXIOK010000023">
    <property type="protein sequence ID" value="KAK4742599.1"/>
    <property type="molecule type" value="Genomic_DNA"/>
</dbReference>
<evidence type="ECO:0000313" key="12">
    <source>
        <dbReference type="Proteomes" id="UP001345219"/>
    </source>
</evidence>